<sequence>MGMNLENFYKMVFSFVDRSQNDDFMQRSVGSVVFGFYRGVL</sequence>
<dbReference type="AlphaFoldDB" id="M6UVA4"/>
<proteinExistence type="predicted"/>
<protein>
    <submittedName>
        <fullName evidence="1">Uncharacterized protein</fullName>
    </submittedName>
</protein>
<evidence type="ECO:0000313" key="1">
    <source>
        <dbReference type="EMBL" id="EMO46701.1"/>
    </source>
</evidence>
<dbReference type="Proteomes" id="UP000012160">
    <property type="component" value="Unassembled WGS sequence"/>
</dbReference>
<reference evidence="1 2" key="1">
    <citation type="submission" date="2013-01" db="EMBL/GenBank/DDBJ databases">
        <authorList>
            <person name="Harkins D.M."/>
            <person name="Durkin A.S."/>
            <person name="Brinkac L.M."/>
            <person name="Haft D.H."/>
            <person name="Selengut J.D."/>
            <person name="Sanka R."/>
            <person name="DePew J."/>
            <person name="Purushe J."/>
            <person name="Matthias M.A."/>
            <person name="Vinetz J.M."/>
            <person name="Sutton G.G."/>
            <person name="Nierman W.C."/>
            <person name="Fouts D.E."/>
        </authorList>
    </citation>
    <scope>NUCLEOTIDE SEQUENCE [LARGE SCALE GENOMIC DNA]</scope>
    <source>
        <strain evidence="1 2">ZUN179</strain>
    </source>
</reference>
<evidence type="ECO:0000313" key="2">
    <source>
        <dbReference type="Proteomes" id="UP000012160"/>
    </source>
</evidence>
<organism evidence="1 2">
    <name type="scientific">Leptospira santarosai str. ZUN179</name>
    <dbReference type="NCBI Taxonomy" id="1049985"/>
    <lineage>
        <taxon>Bacteria</taxon>
        <taxon>Pseudomonadati</taxon>
        <taxon>Spirochaetota</taxon>
        <taxon>Spirochaetia</taxon>
        <taxon>Leptospirales</taxon>
        <taxon>Leptospiraceae</taxon>
        <taxon>Leptospira</taxon>
    </lineage>
</organism>
<name>M6UVA4_9LEPT</name>
<accession>M6UVA4</accession>
<gene>
    <name evidence="1" type="ORF">LEP1GSC187_2059</name>
</gene>
<comment type="caution">
    <text evidence="1">The sequence shown here is derived from an EMBL/GenBank/DDBJ whole genome shotgun (WGS) entry which is preliminary data.</text>
</comment>
<dbReference type="EMBL" id="AHOQ02000016">
    <property type="protein sequence ID" value="EMO46701.1"/>
    <property type="molecule type" value="Genomic_DNA"/>
</dbReference>